<dbReference type="Gene3D" id="3.80.10.10">
    <property type="entry name" value="Ribonuclease Inhibitor"/>
    <property type="match status" value="4"/>
</dbReference>
<dbReference type="Pfam" id="PF08263">
    <property type="entry name" value="LRRNT_2"/>
    <property type="match status" value="1"/>
</dbReference>
<protein>
    <recommendedName>
        <fullName evidence="11">Leucine-rich repeat-containing N-terminal plant-type domain-containing protein</fullName>
    </recommendedName>
</protein>
<comment type="caution">
    <text evidence="12">The sequence shown here is derived from an EMBL/GenBank/DDBJ whole genome shotgun (WGS) entry which is preliminary data.</text>
</comment>
<keyword evidence="8" id="KW-0675">Receptor</keyword>
<dbReference type="InterPro" id="IPR013210">
    <property type="entry name" value="LRR_N_plant-typ"/>
</dbReference>
<dbReference type="Pfam" id="PF00560">
    <property type="entry name" value="LRR_1"/>
    <property type="match status" value="3"/>
</dbReference>
<evidence type="ECO:0000313" key="12">
    <source>
        <dbReference type="EMBL" id="KAG2394337.1"/>
    </source>
</evidence>
<keyword evidence="2" id="KW-0433">Leucine-rich repeat</keyword>
<dbReference type="SUPFAM" id="SSF52058">
    <property type="entry name" value="L domain-like"/>
    <property type="match status" value="2"/>
</dbReference>
<dbReference type="InterPro" id="IPR032675">
    <property type="entry name" value="LRR_dom_sf"/>
</dbReference>
<comment type="subcellular location">
    <subcellularLocation>
        <location evidence="1">Membrane</location>
        <topology evidence="1">Single-pass type I membrane protein</topology>
    </subcellularLocation>
</comment>
<dbReference type="PANTHER" id="PTHR48063:SF52">
    <property type="entry name" value="LRR RECEPTOR-LIKE KINASE FAMILY PROTEIN"/>
    <property type="match status" value="1"/>
</dbReference>
<accession>A0A8T0K3S2</accession>
<evidence type="ECO:0000256" key="2">
    <source>
        <dbReference type="ARBA" id="ARBA00022614"/>
    </source>
</evidence>
<evidence type="ECO:0000256" key="8">
    <source>
        <dbReference type="ARBA" id="ARBA00023170"/>
    </source>
</evidence>
<dbReference type="AlphaFoldDB" id="A0A8T0K3S2"/>
<dbReference type="PANTHER" id="PTHR48063">
    <property type="entry name" value="LRR RECEPTOR-LIKE KINASE"/>
    <property type="match status" value="1"/>
</dbReference>
<feature type="chain" id="PRO_5035821548" description="Leucine-rich repeat-containing N-terminal plant-type domain-containing protein" evidence="10">
    <location>
        <begin position="24"/>
        <end position="585"/>
    </location>
</feature>
<name>A0A8T0K3S2_PHAAN</name>
<keyword evidence="7" id="KW-0472">Membrane</keyword>
<sequence length="585" mass="65034">MSSQLSIFLLWLLYATMFHRAASGTSFHLVCNEKDRSALQIFKLGVVNHSNKLPSWSSQQDCCSWKGVHCDNNTGRVTRLDLKQQYLEGEINLSLFQIQFLSYLDLSLNGFTSLSAPFDAHASFSNLFNLKSLFIGGESLSGVLHENHFSNLSNLEALVLNAPFSFDLASDWIPPFQLEGISLSNAKLGPKFPEWLYTQHSLVYLEVPNSSISSINGDQFWRFVANITQLNLSKNNISADLTNITLNSQLIFMDHNNFTGGLPHISANVIYLDLSRNSFYGPIAPLFCHKLGSQNNLDYLDISFNLLTGGVPDCWEYWKGLSFLFMESNMLTGELPPSIATFIDLIALDLHNNRLSGHFSLDLSNITNLEFINIKQNNFSGTVPTKMPRAMEVMLLGSNQFEGNIPTQLCNLSSLIQLDLFHNNLSGPIPPCISDIPSMGGAQRTSHYPFEFNLYNKGQELQYEDYGLLRTLDLSSNNLSGEIPSQVFSLEAMMMPLKPSHSTLGQELVLQWDFGGFGVLYSLTGHGSVCDVIGYGIRNRLRITGYAIARGSNSGGNWRRLGPQLSTADSVEARRGEAIVFLSPA</sequence>
<evidence type="ECO:0000256" key="9">
    <source>
        <dbReference type="ARBA" id="ARBA00023180"/>
    </source>
</evidence>
<evidence type="ECO:0000256" key="5">
    <source>
        <dbReference type="ARBA" id="ARBA00022737"/>
    </source>
</evidence>
<evidence type="ECO:0000256" key="4">
    <source>
        <dbReference type="ARBA" id="ARBA00022729"/>
    </source>
</evidence>
<keyword evidence="5" id="KW-0677">Repeat</keyword>
<gene>
    <name evidence="12" type="ORF">HKW66_Vig0182860</name>
</gene>
<proteinExistence type="predicted"/>
<feature type="domain" description="Leucine-rich repeat-containing N-terminal plant-type" evidence="11">
    <location>
        <begin position="33"/>
        <end position="71"/>
    </location>
</feature>
<evidence type="ECO:0000256" key="3">
    <source>
        <dbReference type="ARBA" id="ARBA00022692"/>
    </source>
</evidence>
<evidence type="ECO:0000256" key="7">
    <source>
        <dbReference type="ARBA" id="ARBA00023136"/>
    </source>
</evidence>
<dbReference type="InterPro" id="IPR046956">
    <property type="entry name" value="RLP23-like"/>
</dbReference>
<keyword evidence="9" id="KW-0325">Glycoprotein</keyword>
<keyword evidence="4 10" id="KW-0732">Signal</keyword>
<keyword evidence="6" id="KW-1133">Transmembrane helix</keyword>
<feature type="signal peptide" evidence="10">
    <location>
        <begin position="1"/>
        <end position="23"/>
    </location>
</feature>
<organism evidence="12 13">
    <name type="scientific">Phaseolus angularis</name>
    <name type="common">Azuki bean</name>
    <name type="synonym">Vigna angularis</name>
    <dbReference type="NCBI Taxonomy" id="3914"/>
    <lineage>
        <taxon>Eukaryota</taxon>
        <taxon>Viridiplantae</taxon>
        <taxon>Streptophyta</taxon>
        <taxon>Embryophyta</taxon>
        <taxon>Tracheophyta</taxon>
        <taxon>Spermatophyta</taxon>
        <taxon>Magnoliopsida</taxon>
        <taxon>eudicotyledons</taxon>
        <taxon>Gunneridae</taxon>
        <taxon>Pentapetalae</taxon>
        <taxon>rosids</taxon>
        <taxon>fabids</taxon>
        <taxon>Fabales</taxon>
        <taxon>Fabaceae</taxon>
        <taxon>Papilionoideae</taxon>
        <taxon>50 kb inversion clade</taxon>
        <taxon>NPAAA clade</taxon>
        <taxon>indigoferoid/millettioid clade</taxon>
        <taxon>Phaseoleae</taxon>
        <taxon>Vigna</taxon>
    </lineage>
</organism>
<dbReference type="EMBL" id="JABFOF010000006">
    <property type="protein sequence ID" value="KAG2394337.1"/>
    <property type="molecule type" value="Genomic_DNA"/>
</dbReference>
<evidence type="ECO:0000313" key="13">
    <source>
        <dbReference type="Proteomes" id="UP000743370"/>
    </source>
</evidence>
<dbReference type="InterPro" id="IPR001611">
    <property type="entry name" value="Leu-rich_rpt"/>
</dbReference>
<evidence type="ECO:0000256" key="1">
    <source>
        <dbReference type="ARBA" id="ARBA00004479"/>
    </source>
</evidence>
<evidence type="ECO:0000256" key="6">
    <source>
        <dbReference type="ARBA" id="ARBA00022989"/>
    </source>
</evidence>
<evidence type="ECO:0000259" key="11">
    <source>
        <dbReference type="Pfam" id="PF08263"/>
    </source>
</evidence>
<evidence type="ECO:0000256" key="10">
    <source>
        <dbReference type="SAM" id="SignalP"/>
    </source>
</evidence>
<keyword evidence="3" id="KW-0812">Transmembrane</keyword>
<dbReference type="Proteomes" id="UP000743370">
    <property type="component" value="Unassembled WGS sequence"/>
</dbReference>
<reference evidence="12 13" key="1">
    <citation type="submission" date="2020-05" db="EMBL/GenBank/DDBJ databases">
        <title>Vigna angularis (adzuki bean) Var. LongXiaoDou No. 4 denovo assembly.</title>
        <authorList>
            <person name="Xiang H."/>
        </authorList>
    </citation>
    <scope>NUCLEOTIDE SEQUENCE [LARGE SCALE GENOMIC DNA]</scope>
    <source>
        <tissue evidence="12">Leaf</tissue>
    </source>
</reference>
<dbReference type="GO" id="GO:0016020">
    <property type="term" value="C:membrane"/>
    <property type="evidence" value="ECO:0007669"/>
    <property type="project" value="UniProtKB-SubCell"/>
</dbReference>
<dbReference type="FunFam" id="3.80.10.10:FF:000383">
    <property type="entry name" value="Leucine-rich repeat receptor protein kinase EMS1"/>
    <property type="match status" value="1"/>
</dbReference>